<evidence type="ECO:0000313" key="18">
    <source>
        <dbReference type="EMBL" id="RKP12893.1"/>
    </source>
</evidence>
<evidence type="ECO:0000256" key="15">
    <source>
        <dbReference type="ARBA" id="ARBA00023328"/>
    </source>
</evidence>
<keyword evidence="6" id="KW-0158">Chromosome</keyword>
<evidence type="ECO:0000256" key="16">
    <source>
        <dbReference type="ARBA" id="ARBA00030569"/>
    </source>
</evidence>
<keyword evidence="9" id="KW-0493">Microtubule</keyword>
<evidence type="ECO:0000256" key="12">
    <source>
        <dbReference type="ARBA" id="ARBA00023212"/>
    </source>
</evidence>
<evidence type="ECO:0000256" key="6">
    <source>
        <dbReference type="ARBA" id="ARBA00022454"/>
    </source>
</evidence>
<gene>
    <name evidence="18" type="ORF">BJ684DRAFT_10848</name>
</gene>
<dbReference type="PANTHER" id="PTHR28222">
    <property type="entry name" value="DASH COMPLEX SUBUNIT DAD4"/>
    <property type="match status" value="1"/>
</dbReference>
<keyword evidence="19" id="KW-1185">Reference proteome</keyword>
<dbReference type="GO" id="GO:0051301">
    <property type="term" value="P:cell division"/>
    <property type="evidence" value="ECO:0007669"/>
    <property type="project" value="UniProtKB-KW"/>
</dbReference>
<evidence type="ECO:0000256" key="2">
    <source>
        <dbReference type="ARBA" id="ARBA00004186"/>
    </source>
</evidence>
<dbReference type="GO" id="GO:0005874">
    <property type="term" value="C:microtubule"/>
    <property type="evidence" value="ECO:0007669"/>
    <property type="project" value="UniProtKB-KW"/>
</dbReference>
<evidence type="ECO:0000256" key="8">
    <source>
        <dbReference type="ARBA" id="ARBA00022618"/>
    </source>
</evidence>
<evidence type="ECO:0000256" key="17">
    <source>
        <dbReference type="SAM" id="Coils"/>
    </source>
</evidence>
<sequence length="72" mass="8316">MENPHDEQQMVLIRRVIHNVRKLNEVMEELNGRLADINESNREIATVSSIWSNYSRNALFHLETTGALADPK</sequence>
<keyword evidence="13" id="KW-0539">Nucleus</keyword>
<keyword evidence="12" id="KW-0206">Cytoskeleton</keyword>
<dbReference type="Pfam" id="PF08650">
    <property type="entry name" value="DASH_Dad4"/>
    <property type="match status" value="1"/>
</dbReference>
<dbReference type="OrthoDB" id="5516652at2759"/>
<keyword evidence="15" id="KW-0137">Centromere</keyword>
<dbReference type="AlphaFoldDB" id="A0A4P9Y2A5"/>
<comment type="similarity">
    <text evidence="4">Belongs to the DASH complex DAD4 family.</text>
</comment>
<dbReference type="Proteomes" id="UP000267251">
    <property type="component" value="Unassembled WGS sequence"/>
</dbReference>
<organism evidence="18 19">
    <name type="scientific">Piptocephalis cylindrospora</name>
    <dbReference type="NCBI Taxonomy" id="1907219"/>
    <lineage>
        <taxon>Eukaryota</taxon>
        <taxon>Fungi</taxon>
        <taxon>Fungi incertae sedis</taxon>
        <taxon>Zoopagomycota</taxon>
        <taxon>Zoopagomycotina</taxon>
        <taxon>Zoopagomycetes</taxon>
        <taxon>Zoopagales</taxon>
        <taxon>Piptocephalidaceae</taxon>
        <taxon>Piptocephalis</taxon>
    </lineage>
</organism>
<dbReference type="PANTHER" id="PTHR28222:SF1">
    <property type="entry name" value="DASH COMPLEX SUBUNIT DAD4"/>
    <property type="match status" value="1"/>
</dbReference>
<evidence type="ECO:0000256" key="3">
    <source>
        <dbReference type="ARBA" id="ARBA00004629"/>
    </source>
</evidence>
<dbReference type="GO" id="GO:0008608">
    <property type="term" value="P:attachment of spindle microtubules to kinetochore"/>
    <property type="evidence" value="ECO:0007669"/>
    <property type="project" value="InterPro"/>
</dbReference>
<evidence type="ECO:0000256" key="11">
    <source>
        <dbReference type="ARBA" id="ARBA00022838"/>
    </source>
</evidence>
<comment type="subcellular location">
    <subcellularLocation>
        <location evidence="3">Chromosome</location>
        <location evidence="3">Centromere</location>
        <location evidence="3">Kinetochore</location>
    </subcellularLocation>
    <subcellularLocation>
        <location evidence="2">Cytoplasm</location>
        <location evidence="2">Cytoskeleton</location>
        <location evidence="2">Spindle</location>
    </subcellularLocation>
    <subcellularLocation>
        <location evidence="1">Nucleus</location>
    </subcellularLocation>
</comment>
<evidence type="ECO:0000256" key="10">
    <source>
        <dbReference type="ARBA" id="ARBA00022776"/>
    </source>
</evidence>
<reference evidence="19" key="1">
    <citation type="journal article" date="2018" name="Nat. Microbiol.">
        <title>Leveraging single-cell genomics to expand the fungal tree of life.</title>
        <authorList>
            <person name="Ahrendt S.R."/>
            <person name="Quandt C.A."/>
            <person name="Ciobanu D."/>
            <person name="Clum A."/>
            <person name="Salamov A."/>
            <person name="Andreopoulos B."/>
            <person name="Cheng J.F."/>
            <person name="Woyke T."/>
            <person name="Pelin A."/>
            <person name="Henrissat B."/>
            <person name="Reynolds N.K."/>
            <person name="Benny G.L."/>
            <person name="Smith M.E."/>
            <person name="James T.Y."/>
            <person name="Grigoriev I.V."/>
        </authorList>
    </citation>
    <scope>NUCLEOTIDE SEQUENCE [LARGE SCALE GENOMIC DNA]</scope>
</reference>
<keyword evidence="10" id="KW-0498">Mitosis</keyword>
<evidence type="ECO:0000256" key="5">
    <source>
        <dbReference type="ARBA" id="ARBA00020259"/>
    </source>
</evidence>
<keyword evidence="8" id="KW-0132">Cell division</keyword>
<dbReference type="InterPro" id="IPR013959">
    <property type="entry name" value="DASH_Dad4"/>
</dbReference>
<protein>
    <recommendedName>
        <fullName evidence="5">DASH complex subunit DAD4</fullName>
    </recommendedName>
    <alternativeName>
        <fullName evidence="16">Outer kinetochore protein DAD4</fullName>
    </alternativeName>
</protein>
<evidence type="ECO:0000256" key="1">
    <source>
        <dbReference type="ARBA" id="ARBA00004123"/>
    </source>
</evidence>
<feature type="coiled-coil region" evidence="17">
    <location>
        <begin position="13"/>
        <end position="40"/>
    </location>
</feature>
<dbReference type="EMBL" id="KZ988170">
    <property type="protein sequence ID" value="RKP12893.1"/>
    <property type="molecule type" value="Genomic_DNA"/>
</dbReference>
<evidence type="ECO:0000256" key="7">
    <source>
        <dbReference type="ARBA" id="ARBA00022490"/>
    </source>
</evidence>
<keyword evidence="11" id="KW-0995">Kinetochore</keyword>
<evidence type="ECO:0000256" key="14">
    <source>
        <dbReference type="ARBA" id="ARBA00023306"/>
    </source>
</evidence>
<keyword evidence="7" id="KW-0963">Cytoplasm</keyword>
<evidence type="ECO:0000256" key="9">
    <source>
        <dbReference type="ARBA" id="ARBA00022701"/>
    </source>
</evidence>
<accession>A0A4P9Y2A5</accession>
<keyword evidence="14" id="KW-0131">Cell cycle</keyword>
<evidence type="ECO:0000256" key="13">
    <source>
        <dbReference type="ARBA" id="ARBA00023242"/>
    </source>
</evidence>
<evidence type="ECO:0000256" key="4">
    <source>
        <dbReference type="ARBA" id="ARBA00009754"/>
    </source>
</evidence>
<dbReference type="GO" id="GO:0072686">
    <property type="term" value="C:mitotic spindle"/>
    <property type="evidence" value="ECO:0007669"/>
    <property type="project" value="InterPro"/>
</dbReference>
<proteinExistence type="inferred from homology"/>
<name>A0A4P9Y2A5_9FUNG</name>
<dbReference type="GO" id="GO:0042729">
    <property type="term" value="C:DASH complex"/>
    <property type="evidence" value="ECO:0007669"/>
    <property type="project" value="InterPro"/>
</dbReference>
<keyword evidence="17" id="KW-0175">Coiled coil</keyword>
<evidence type="ECO:0000313" key="19">
    <source>
        <dbReference type="Proteomes" id="UP000267251"/>
    </source>
</evidence>